<dbReference type="AlphaFoldDB" id="A0AAV6WC94"/>
<evidence type="ECO:0000256" key="4">
    <source>
        <dbReference type="RuleBase" id="RU362057"/>
    </source>
</evidence>
<dbReference type="CDD" id="cd03784">
    <property type="entry name" value="GT1_Gtf-like"/>
    <property type="match status" value="1"/>
</dbReference>
<organism evidence="5 6">
    <name type="scientific">Buddleja alternifolia</name>
    <dbReference type="NCBI Taxonomy" id="168488"/>
    <lineage>
        <taxon>Eukaryota</taxon>
        <taxon>Viridiplantae</taxon>
        <taxon>Streptophyta</taxon>
        <taxon>Embryophyta</taxon>
        <taxon>Tracheophyta</taxon>
        <taxon>Spermatophyta</taxon>
        <taxon>Magnoliopsida</taxon>
        <taxon>eudicotyledons</taxon>
        <taxon>Gunneridae</taxon>
        <taxon>Pentapetalae</taxon>
        <taxon>asterids</taxon>
        <taxon>lamiids</taxon>
        <taxon>Lamiales</taxon>
        <taxon>Scrophulariaceae</taxon>
        <taxon>Buddlejeae</taxon>
        <taxon>Buddleja</taxon>
    </lineage>
</organism>
<reference evidence="5" key="1">
    <citation type="submission" date="2019-10" db="EMBL/GenBank/DDBJ databases">
        <authorList>
            <person name="Zhang R."/>
            <person name="Pan Y."/>
            <person name="Wang J."/>
            <person name="Ma R."/>
            <person name="Yu S."/>
        </authorList>
    </citation>
    <scope>NUCLEOTIDE SEQUENCE</scope>
    <source>
        <strain evidence="5">LA-IB0</strain>
        <tissue evidence="5">Leaf</tissue>
    </source>
</reference>
<dbReference type="EC" id="2.4.1.-" evidence="4"/>
<dbReference type="Proteomes" id="UP000826271">
    <property type="component" value="Unassembled WGS sequence"/>
</dbReference>
<dbReference type="InterPro" id="IPR050481">
    <property type="entry name" value="UDP-glycosyltransf_plant"/>
</dbReference>
<dbReference type="InterPro" id="IPR035595">
    <property type="entry name" value="UDP_glycos_trans_CS"/>
</dbReference>
<proteinExistence type="inferred from homology"/>
<dbReference type="EMBL" id="WHWC01000018">
    <property type="protein sequence ID" value="KAG8364540.1"/>
    <property type="molecule type" value="Genomic_DNA"/>
</dbReference>
<dbReference type="InterPro" id="IPR002213">
    <property type="entry name" value="UDP_glucos_trans"/>
</dbReference>
<dbReference type="PANTHER" id="PTHR48048:SF35">
    <property type="entry name" value="UDP-GLYCOSYLTRANSFERASES DOMAIN-CONTAINING PROTEIN"/>
    <property type="match status" value="1"/>
</dbReference>
<dbReference type="FunFam" id="3.40.50.2000:FF:000056">
    <property type="entry name" value="Glycosyltransferase"/>
    <property type="match status" value="1"/>
</dbReference>
<accession>A0AAV6WC94</accession>
<dbReference type="Pfam" id="PF00201">
    <property type="entry name" value="UDPGT"/>
    <property type="match status" value="1"/>
</dbReference>
<evidence type="ECO:0000313" key="5">
    <source>
        <dbReference type="EMBL" id="KAG8364540.1"/>
    </source>
</evidence>
<comment type="caution">
    <text evidence="5">The sequence shown here is derived from an EMBL/GenBank/DDBJ whole genome shotgun (WGS) entry which is preliminary data.</text>
</comment>
<keyword evidence="2 3" id="KW-0808">Transferase</keyword>
<keyword evidence="3" id="KW-0328">Glycosyltransferase</keyword>
<sequence length="479" mass="53357">MGHVQIVEFAKLIIHRQALLPQAGPRLSVTVLLMKLPDYIDTVTSSFSDSLSSSSSIDDSAPRVNFFHLPPTDPTPEWSTMTRGYFTHNLVKSQKSNVADFLRQRMPNIAGLVVDMLCTSIIDVAEEFSLPSYVFFTSPASFLGCMLHCQTLQDEENQDVPELKNSASELSIPCFAKPVPPKVLPLVLVDKQVWHQRFLHHARAYRKAKGIIVNTFIELESHSLNSFLKESAYGVRGVPPVYPVGPILNHGSSIQKRSSEVLNWLDDQPACSVVFLCFGSQGSLREDQVHELARGLELSKTRFLWSLRRQSPDDKPASFPSEYVSHREVLPDGFLDRTAGIGKVVGWVPQLDVLSHPAVGGFVSHCGWNSVLESLWCGVPIATWPLHAEQQTNAFQLVRDLGLAVEITLCYYERGEDVTMVTAGEIERGIREVMDGGSEVRKRVKEMKEKSRMAVMEGGSSYVSLERVIQYMASNAPSK</sequence>
<evidence type="ECO:0000313" key="6">
    <source>
        <dbReference type="Proteomes" id="UP000826271"/>
    </source>
</evidence>
<dbReference type="SUPFAM" id="SSF53756">
    <property type="entry name" value="UDP-Glycosyltransferase/glycogen phosphorylase"/>
    <property type="match status" value="1"/>
</dbReference>
<comment type="similarity">
    <text evidence="1 3">Belongs to the UDP-glycosyltransferase family.</text>
</comment>
<keyword evidence="6" id="KW-1185">Reference proteome</keyword>
<dbReference type="PROSITE" id="PS00375">
    <property type="entry name" value="UDPGT"/>
    <property type="match status" value="1"/>
</dbReference>
<dbReference type="PANTHER" id="PTHR48048">
    <property type="entry name" value="GLYCOSYLTRANSFERASE"/>
    <property type="match status" value="1"/>
</dbReference>
<gene>
    <name evidence="5" type="ORF">BUALT_Bualt18G0007700</name>
</gene>
<evidence type="ECO:0000256" key="3">
    <source>
        <dbReference type="RuleBase" id="RU003718"/>
    </source>
</evidence>
<dbReference type="Gene3D" id="3.40.50.2000">
    <property type="entry name" value="Glycogen Phosphorylase B"/>
    <property type="match status" value="2"/>
</dbReference>
<evidence type="ECO:0000256" key="2">
    <source>
        <dbReference type="ARBA" id="ARBA00022679"/>
    </source>
</evidence>
<protein>
    <recommendedName>
        <fullName evidence="4">Glycosyltransferase</fullName>
        <ecNumber evidence="4">2.4.1.-</ecNumber>
    </recommendedName>
</protein>
<name>A0AAV6WC94_9LAMI</name>
<evidence type="ECO:0000256" key="1">
    <source>
        <dbReference type="ARBA" id="ARBA00009995"/>
    </source>
</evidence>
<dbReference type="GO" id="GO:0035251">
    <property type="term" value="F:UDP-glucosyltransferase activity"/>
    <property type="evidence" value="ECO:0007669"/>
    <property type="project" value="InterPro"/>
</dbReference>